<name>A0ACC0XFJ9_9ROSI</name>
<dbReference type="Proteomes" id="UP001163603">
    <property type="component" value="Chromosome 13"/>
</dbReference>
<reference evidence="2" key="1">
    <citation type="journal article" date="2023" name="G3 (Bethesda)">
        <title>Genome assembly and association tests identify interacting loci associated with vigor, precocity, and sex in interspecific pistachio rootstocks.</title>
        <authorList>
            <person name="Palmer W."/>
            <person name="Jacygrad E."/>
            <person name="Sagayaradj S."/>
            <person name="Cavanaugh K."/>
            <person name="Han R."/>
            <person name="Bertier L."/>
            <person name="Beede B."/>
            <person name="Kafkas S."/>
            <person name="Golino D."/>
            <person name="Preece J."/>
            <person name="Michelmore R."/>
        </authorList>
    </citation>
    <scope>NUCLEOTIDE SEQUENCE [LARGE SCALE GENOMIC DNA]</scope>
</reference>
<evidence type="ECO:0000313" key="2">
    <source>
        <dbReference type="Proteomes" id="UP001163603"/>
    </source>
</evidence>
<evidence type="ECO:0000313" key="1">
    <source>
        <dbReference type="EMBL" id="KAJ0015033.1"/>
    </source>
</evidence>
<protein>
    <submittedName>
        <fullName evidence="1">Uncharacterized protein</fullName>
    </submittedName>
</protein>
<keyword evidence="2" id="KW-1185">Reference proteome</keyword>
<accession>A0ACC0XFJ9</accession>
<sequence>MVSDFSIANATIDPMAATFSSSSAAFHLPAQVISIKLDGTNFLAWRAQLVPLFRSYGLMGIVDGFELCPPQFSSDEQRAEGILNSTYVVWQYKDQKVLGWIVSSLSPVVVSTIYGLETSQLAWQSLGALKSLDDELAVVGKPIANSDLILSILNGLNSSFHSFVTMYMLLAKEKYMPFSDFHAELQNYDLMQKFHSQSIQPEAGSFALYSHKPGSKPGSRNNNKKSRFTGASKGLGTNSSSFRHPRPHLSSPFSAPPAPSTSRSRSPCQICKREGHQALDCFNRINYSFQGRHPPTELAAMVVEANTTYLNQHQWYADNGANIHVTSGAANLATSQPYEGTDTVGVMGQDLKTGDTLLKGPRDRGLYPINLQQLS</sequence>
<gene>
    <name evidence="1" type="ORF">Pint_21008</name>
</gene>
<dbReference type="EMBL" id="CM047748">
    <property type="protein sequence ID" value="KAJ0015033.1"/>
    <property type="molecule type" value="Genomic_DNA"/>
</dbReference>
<proteinExistence type="predicted"/>
<comment type="caution">
    <text evidence="1">The sequence shown here is derived from an EMBL/GenBank/DDBJ whole genome shotgun (WGS) entry which is preliminary data.</text>
</comment>
<organism evidence="1 2">
    <name type="scientific">Pistacia integerrima</name>
    <dbReference type="NCBI Taxonomy" id="434235"/>
    <lineage>
        <taxon>Eukaryota</taxon>
        <taxon>Viridiplantae</taxon>
        <taxon>Streptophyta</taxon>
        <taxon>Embryophyta</taxon>
        <taxon>Tracheophyta</taxon>
        <taxon>Spermatophyta</taxon>
        <taxon>Magnoliopsida</taxon>
        <taxon>eudicotyledons</taxon>
        <taxon>Gunneridae</taxon>
        <taxon>Pentapetalae</taxon>
        <taxon>rosids</taxon>
        <taxon>malvids</taxon>
        <taxon>Sapindales</taxon>
        <taxon>Anacardiaceae</taxon>
        <taxon>Pistacia</taxon>
    </lineage>
</organism>